<dbReference type="CDD" id="cd01949">
    <property type="entry name" value="GGDEF"/>
    <property type="match status" value="1"/>
</dbReference>
<dbReference type="GO" id="GO:0005886">
    <property type="term" value="C:plasma membrane"/>
    <property type="evidence" value="ECO:0007669"/>
    <property type="project" value="TreeGrafter"/>
</dbReference>
<organism evidence="3 4">
    <name type="scientific">Halanaerobium saccharolyticum</name>
    <dbReference type="NCBI Taxonomy" id="43595"/>
    <lineage>
        <taxon>Bacteria</taxon>
        <taxon>Bacillati</taxon>
        <taxon>Bacillota</taxon>
        <taxon>Clostridia</taxon>
        <taxon>Halanaerobiales</taxon>
        <taxon>Halanaerobiaceae</taxon>
        <taxon>Halanaerobium</taxon>
    </lineage>
</organism>
<evidence type="ECO:0000313" key="4">
    <source>
        <dbReference type="Proteomes" id="UP000244089"/>
    </source>
</evidence>
<feature type="domain" description="GGDEF" evidence="2">
    <location>
        <begin position="152"/>
        <end position="279"/>
    </location>
</feature>
<dbReference type="PROSITE" id="PS50887">
    <property type="entry name" value="GGDEF"/>
    <property type="match status" value="1"/>
</dbReference>
<name>A0A2T5RRM6_9FIRM</name>
<dbReference type="Proteomes" id="UP000244089">
    <property type="component" value="Unassembled WGS sequence"/>
</dbReference>
<dbReference type="Gene3D" id="3.30.70.270">
    <property type="match status" value="1"/>
</dbReference>
<evidence type="ECO:0000259" key="2">
    <source>
        <dbReference type="PROSITE" id="PS50887"/>
    </source>
</evidence>
<comment type="caution">
    <text evidence="3">The sequence shown here is derived from an EMBL/GenBank/DDBJ whole genome shotgun (WGS) entry which is preliminary data.</text>
</comment>
<dbReference type="RefSeq" id="WP_108138043.1">
    <property type="nucleotide sequence ID" value="NZ_QAXS01000002.1"/>
</dbReference>
<proteinExistence type="predicted"/>
<accession>A0A2T5RRM6</accession>
<evidence type="ECO:0000313" key="3">
    <source>
        <dbReference type="EMBL" id="PTW02789.1"/>
    </source>
</evidence>
<feature type="transmembrane region" description="Helical" evidence="1">
    <location>
        <begin position="16"/>
        <end position="37"/>
    </location>
</feature>
<keyword evidence="1" id="KW-1133">Transmembrane helix</keyword>
<dbReference type="InterPro" id="IPR043128">
    <property type="entry name" value="Rev_trsase/Diguanyl_cyclase"/>
</dbReference>
<gene>
    <name evidence="3" type="ORF">C8C76_102111</name>
</gene>
<dbReference type="SUPFAM" id="SSF55073">
    <property type="entry name" value="Nucleotide cyclase"/>
    <property type="match status" value="1"/>
</dbReference>
<sequence length="285" mass="33424">MNFEFKNLSNKKISTLTYAFLTINGLILTSKLFLGTLNDQTDFLFGFSYFLLFIIIYDNFLKNSDDKKAIILWLAQILFYVIFLYFESYLIIKTIILIQVLFGVISSGKQIKAFKRQNEKIRYLSFHDEMTGLHNRRYFENKLEALDDPKKHNPSVIIADINNLKVINDNHGHKKGDEYIKSAANLLKSELREKDIISRIGGDEFAIILPETNKEECKKIITRIKEKAKKHPEKYFSIAFGYIYDSSKYQSLEAMINAADRKMYHNKKKIKEKINLDLKRGESWE</sequence>
<evidence type="ECO:0000256" key="1">
    <source>
        <dbReference type="SAM" id="Phobius"/>
    </source>
</evidence>
<dbReference type="SMART" id="SM00267">
    <property type="entry name" value="GGDEF"/>
    <property type="match status" value="1"/>
</dbReference>
<dbReference type="OrthoDB" id="9805474at2"/>
<dbReference type="NCBIfam" id="TIGR00254">
    <property type="entry name" value="GGDEF"/>
    <property type="match status" value="1"/>
</dbReference>
<dbReference type="PANTHER" id="PTHR45138:SF6">
    <property type="entry name" value="DIGUANYLATE CYCLASE DGCN"/>
    <property type="match status" value="1"/>
</dbReference>
<feature type="transmembrane region" description="Helical" evidence="1">
    <location>
        <begin position="68"/>
        <end position="85"/>
    </location>
</feature>
<dbReference type="GO" id="GO:1902201">
    <property type="term" value="P:negative regulation of bacterial-type flagellum-dependent cell motility"/>
    <property type="evidence" value="ECO:0007669"/>
    <property type="project" value="TreeGrafter"/>
</dbReference>
<keyword evidence="1" id="KW-0472">Membrane</keyword>
<dbReference type="AlphaFoldDB" id="A0A2T5RRM6"/>
<dbReference type="PANTHER" id="PTHR45138">
    <property type="entry name" value="REGULATORY COMPONENTS OF SENSORY TRANSDUCTION SYSTEM"/>
    <property type="match status" value="1"/>
</dbReference>
<reference evidence="3 4" key="1">
    <citation type="submission" date="2018-04" db="EMBL/GenBank/DDBJ databases">
        <title>Subsurface microbial communities from deep shales in Ohio and West Virginia, USA.</title>
        <authorList>
            <person name="Wrighton K."/>
        </authorList>
    </citation>
    <scope>NUCLEOTIDE SEQUENCE [LARGE SCALE GENOMIC DNA]</scope>
    <source>
        <strain evidence="3 4">WC1</strain>
    </source>
</reference>
<keyword evidence="1" id="KW-0812">Transmembrane</keyword>
<dbReference type="GO" id="GO:0043709">
    <property type="term" value="P:cell adhesion involved in single-species biofilm formation"/>
    <property type="evidence" value="ECO:0007669"/>
    <property type="project" value="TreeGrafter"/>
</dbReference>
<dbReference type="InterPro" id="IPR000160">
    <property type="entry name" value="GGDEF_dom"/>
</dbReference>
<dbReference type="Pfam" id="PF00990">
    <property type="entry name" value="GGDEF"/>
    <property type="match status" value="1"/>
</dbReference>
<dbReference type="InterPro" id="IPR029787">
    <property type="entry name" value="Nucleotide_cyclase"/>
</dbReference>
<feature type="transmembrane region" description="Helical" evidence="1">
    <location>
        <begin position="43"/>
        <end position="61"/>
    </location>
</feature>
<dbReference type="GO" id="GO:0052621">
    <property type="term" value="F:diguanylate cyclase activity"/>
    <property type="evidence" value="ECO:0007669"/>
    <property type="project" value="TreeGrafter"/>
</dbReference>
<dbReference type="EMBL" id="QAXS01000002">
    <property type="protein sequence ID" value="PTW02789.1"/>
    <property type="molecule type" value="Genomic_DNA"/>
</dbReference>
<protein>
    <submittedName>
        <fullName evidence="3">Diguanylate cyclase (GGDEF)-like protein</fullName>
    </submittedName>
</protein>
<dbReference type="InterPro" id="IPR050469">
    <property type="entry name" value="Diguanylate_Cyclase"/>
</dbReference>